<dbReference type="Pfam" id="PF08241">
    <property type="entry name" value="Methyltransf_11"/>
    <property type="match status" value="1"/>
</dbReference>
<dbReference type="AlphaFoldDB" id="A0A543EFJ5"/>
<dbReference type="GO" id="GO:0008757">
    <property type="term" value="F:S-adenosylmethionine-dependent methyltransferase activity"/>
    <property type="evidence" value="ECO:0007669"/>
    <property type="project" value="InterPro"/>
</dbReference>
<dbReference type="PANTHER" id="PTHR44942:SF4">
    <property type="entry name" value="METHYLTRANSFERASE TYPE 11 DOMAIN-CONTAINING PROTEIN"/>
    <property type="match status" value="1"/>
</dbReference>
<dbReference type="PANTHER" id="PTHR44942">
    <property type="entry name" value="METHYLTRANSF_11 DOMAIN-CONTAINING PROTEIN"/>
    <property type="match status" value="1"/>
</dbReference>
<dbReference type="InterPro" id="IPR013216">
    <property type="entry name" value="Methyltransf_11"/>
</dbReference>
<keyword evidence="2 5" id="KW-0489">Methyltransferase</keyword>
<name>A0A543EFJ5_9MICO</name>
<gene>
    <name evidence="5" type="ORF">FB391_3463</name>
</gene>
<accession>A0A543EFJ5</accession>
<dbReference type="Proteomes" id="UP000320235">
    <property type="component" value="Unassembled WGS sequence"/>
</dbReference>
<dbReference type="EMBL" id="VFPE01000006">
    <property type="protein sequence ID" value="TQM20326.1"/>
    <property type="molecule type" value="Genomic_DNA"/>
</dbReference>
<feature type="domain" description="Methyltransferase type 11" evidence="4">
    <location>
        <begin position="41"/>
        <end position="130"/>
    </location>
</feature>
<evidence type="ECO:0000256" key="3">
    <source>
        <dbReference type="ARBA" id="ARBA00022679"/>
    </source>
</evidence>
<evidence type="ECO:0000313" key="6">
    <source>
        <dbReference type="Proteomes" id="UP000320235"/>
    </source>
</evidence>
<dbReference type="InterPro" id="IPR051052">
    <property type="entry name" value="Diverse_substrate_MTase"/>
</dbReference>
<dbReference type="GO" id="GO:0032259">
    <property type="term" value="P:methylation"/>
    <property type="evidence" value="ECO:0007669"/>
    <property type="project" value="UniProtKB-KW"/>
</dbReference>
<evidence type="ECO:0000256" key="2">
    <source>
        <dbReference type="ARBA" id="ARBA00022603"/>
    </source>
</evidence>
<evidence type="ECO:0000256" key="1">
    <source>
        <dbReference type="ARBA" id="ARBA00008361"/>
    </source>
</evidence>
<keyword evidence="6" id="KW-1185">Reference proteome</keyword>
<comment type="similarity">
    <text evidence="1">Belongs to the methyltransferase superfamily.</text>
</comment>
<sequence>MTDAELAATFLTIGAEYERYRPGFPAEVAARVVPHRVTCVLDLAAGTGKFTELLVARADRVVAVDPSGPMLAELRRKLPGLTALIGTAEAIPLPDASCDLVTVAQAYHWFNPEPASREIRRVLTPTGRLALIWNGPDPRCAWDSAAYRIAHPLPDDESAEEDADALPVVEVPGFTHVDGIRVRWSEAITRAGYLNRWMTVSTFLAAGEKERTEMIRRVEAVLDDHPDTRGRHTLQLPQVTDALIYEPAG</sequence>
<protein>
    <submittedName>
        <fullName evidence="5">Methyltransferase family protein</fullName>
    </submittedName>
</protein>
<dbReference type="InterPro" id="IPR029063">
    <property type="entry name" value="SAM-dependent_MTases_sf"/>
</dbReference>
<reference evidence="5 6" key="1">
    <citation type="submission" date="2019-06" db="EMBL/GenBank/DDBJ databases">
        <title>Sequencing the genomes of 1000 actinobacteria strains.</title>
        <authorList>
            <person name="Klenk H.-P."/>
        </authorList>
    </citation>
    <scope>NUCLEOTIDE SEQUENCE [LARGE SCALE GENOMIC DNA]</scope>
    <source>
        <strain evidence="5 6">DSM 105492</strain>
    </source>
</reference>
<evidence type="ECO:0000259" key="4">
    <source>
        <dbReference type="Pfam" id="PF08241"/>
    </source>
</evidence>
<dbReference type="Gene3D" id="3.40.50.150">
    <property type="entry name" value="Vaccinia Virus protein VP39"/>
    <property type="match status" value="1"/>
</dbReference>
<dbReference type="CDD" id="cd02440">
    <property type="entry name" value="AdoMet_MTases"/>
    <property type="match status" value="1"/>
</dbReference>
<comment type="caution">
    <text evidence="5">The sequence shown here is derived from an EMBL/GenBank/DDBJ whole genome shotgun (WGS) entry which is preliminary data.</text>
</comment>
<organism evidence="5 6">
    <name type="scientific">Microbacterium kyungheense</name>
    <dbReference type="NCBI Taxonomy" id="1263636"/>
    <lineage>
        <taxon>Bacteria</taxon>
        <taxon>Bacillati</taxon>
        <taxon>Actinomycetota</taxon>
        <taxon>Actinomycetes</taxon>
        <taxon>Micrococcales</taxon>
        <taxon>Microbacteriaceae</taxon>
        <taxon>Microbacterium</taxon>
    </lineage>
</organism>
<keyword evidence="3 5" id="KW-0808">Transferase</keyword>
<dbReference type="SUPFAM" id="SSF53335">
    <property type="entry name" value="S-adenosyl-L-methionine-dependent methyltransferases"/>
    <property type="match status" value="1"/>
</dbReference>
<evidence type="ECO:0000313" key="5">
    <source>
        <dbReference type="EMBL" id="TQM20326.1"/>
    </source>
</evidence>
<proteinExistence type="inferred from homology"/>